<organism evidence="1 2">
    <name type="scientific">Vibrio olivae</name>
    <dbReference type="NCBI Taxonomy" id="1243002"/>
    <lineage>
        <taxon>Bacteria</taxon>
        <taxon>Pseudomonadati</taxon>
        <taxon>Pseudomonadota</taxon>
        <taxon>Gammaproteobacteria</taxon>
        <taxon>Vibrionales</taxon>
        <taxon>Vibrionaceae</taxon>
        <taxon>Vibrio</taxon>
    </lineage>
</organism>
<gene>
    <name evidence="1" type="ORF">ACFFUV_10230</name>
</gene>
<sequence length="183" mass="20883">MDMETIQEKANKLRKEIELIVNIHNITCVQSVEIEYCYELIAAAFGFNCSHEMFISRAHKEELLSLESYLDKWKAIAYDSSVHDFIEKRIMELNGTNLDVLDSDWIISAVQWCLTPLCKGCQAPDYMGCFIGGNINWGITPEYVCSSCSRSADYDYCRRCTEDLIYPASEINSTGECLSHSDK</sequence>
<reference evidence="1 2" key="1">
    <citation type="submission" date="2024-09" db="EMBL/GenBank/DDBJ databases">
        <authorList>
            <person name="Sun Q."/>
            <person name="Mori K."/>
        </authorList>
    </citation>
    <scope>NUCLEOTIDE SEQUENCE [LARGE SCALE GENOMIC DNA]</scope>
    <source>
        <strain evidence="1 2">CECT 8064</strain>
    </source>
</reference>
<accession>A0ABV5HM71</accession>
<evidence type="ECO:0000313" key="1">
    <source>
        <dbReference type="EMBL" id="MFB9135339.1"/>
    </source>
</evidence>
<dbReference type="EMBL" id="JBHMEP010000002">
    <property type="protein sequence ID" value="MFB9135339.1"/>
    <property type="molecule type" value="Genomic_DNA"/>
</dbReference>
<protein>
    <submittedName>
        <fullName evidence="1">Uncharacterized protein</fullName>
    </submittedName>
</protein>
<proteinExistence type="predicted"/>
<evidence type="ECO:0000313" key="2">
    <source>
        <dbReference type="Proteomes" id="UP001589645"/>
    </source>
</evidence>
<name>A0ABV5HM71_9VIBR</name>
<keyword evidence="2" id="KW-1185">Reference proteome</keyword>
<comment type="caution">
    <text evidence="1">The sequence shown here is derived from an EMBL/GenBank/DDBJ whole genome shotgun (WGS) entry which is preliminary data.</text>
</comment>
<dbReference type="RefSeq" id="WP_390192102.1">
    <property type="nucleotide sequence ID" value="NZ_JBHMEP010000002.1"/>
</dbReference>
<dbReference type="Proteomes" id="UP001589645">
    <property type="component" value="Unassembled WGS sequence"/>
</dbReference>